<dbReference type="AlphaFoldDB" id="A0AAN8BVI4"/>
<keyword evidence="2" id="KW-1185">Reference proteome</keyword>
<protein>
    <submittedName>
        <fullName evidence="1">Uncharacterized protein</fullName>
    </submittedName>
</protein>
<accession>A0AAN8BVI4</accession>
<sequence length="82" mass="9807">MGMYTGIGLPRPPSTKSTLREDHLTGIFPFTRWGRVRVRGKIFWSRQDCQCERVLQICRQNFIQMKTFMKIKRNTAEWRNIS</sequence>
<organism evidence="1 2">
    <name type="scientific">Champsocephalus esox</name>
    <name type="common">pike icefish</name>
    <dbReference type="NCBI Taxonomy" id="159716"/>
    <lineage>
        <taxon>Eukaryota</taxon>
        <taxon>Metazoa</taxon>
        <taxon>Chordata</taxon>
        <taxon>Craniata</taxon>
        <taxon>Vertebrata</taxon>
        <taxon>Euteleostomi</taxon>
        <taxon>Actinopterygii</taxon>
        <taxon>Neopterygii</taxon>
        <taxon>Teleostei</taxon>
        <taxon>Neoteleostei</taxon>
        <taxon>Acanthomorphata</taxon>
        <taxon>Eupercaria</taxon>
        <taxon>Perciformes</taxon>
        <taxon>Notothenioidei</taxon>
        <taxon>Channichthyidae</taxon>
        <taxon>Champsocephalus</taxon>
    </lineage>
</organism>
<evidence type="ECO:0000313" key="2">
    <source>
        <dbReference type="Proteomes" id="UP001335648"/>
    </source>
</evidence>
<comment type="caution">
    <text evidence="1">The sequence shown here is derived from an EMBL/GenBank/DDBJ whole genome shotgun (WGS) entry which is preliminary data.</text>
</comment>
<proteinExistence type="predicted"/>
<gene>
    <name evidence="1" type="ORF">CesoFtcFv8_013000</name>
</gene>
<name>A0AAN8BVI4_9TELE</name>
<evidence type="ECO:0000313" key="1">
    <source>
        <dbReference type="EMBL" id="KAK5892640.1"/>
    </source>
</evidence>
<dbReference type="EMBL" id="JAULUE010002055">
    <property type="protein sequence ID" value="KAK5892640.1"/>
    <property type="molecule type" value="Genomic_DNA"/>
</dbReference>
<dbReference type="Proteomes" id="UP001335648">
    <property type="component" value="Unassembled WGS sequence"/>
</dbReference>
<reference evidence="1 2" key="1">
    <citation type="journal article" date="2023" name="Mol. Biol. Evol.">
        <title>Genomics of Secondarily Temperate Adaptation in the Only Non-Antarctic Icefish.</title>
        <authorList>
            <person name="Rivera-Colon A.G."/>
            <person name="Rayamajhi N."/>
            <person name="Minhas B.F."/>
            <person name="Madrigal G."/>
            <person name="Bilyk K.T."/>
            <person name="Yoon V."/>
            <person name="Hune M."/>
            <person name="Gregory S."/>
            <person name="Cheng C.H.C."/>
            <person name="Catchen J.M."/>
        </authorList>
    </citation>
    <scope>NUCLEOTIDE SEQUENCE [LARGE SCALE GENOMIC DNA]</scope>
    <source>
        <strain evidence="1">JC2023a</strain>
    </source>
</reference>